<dbReference type="RefSeq" id="XP_064722726.1">
    <property type="nucleotide sequence ID" value="XM_064866654.1"/>
</dbReference>
<evidence type="ECO:0000313" key="1">
    <source>
        <dbReference type="EMBL" id="WVO23487.1"/>
    </source>
</evidence>
<dbReference type="EMBL" id="CP143813">
    <property type="protein sequence ID" value="WVO23487.1"/>
    <property type="molecule type" value="Genomic_DNA"/>
</dbReference>
<dbReference type="GeneID" id="89991613"/>
<sequence length="209" mass="23559">MARPTALHCSDLGTDRIWIVKKRKALVAWRSQDVYNVFQAVVLDRQSSLLMMRSHLYAVGEMYHNVVAFDLTDISQPLNPIPNFSVNIYPPDSSFIYQRLVDSAEIYFQTIPNPFYLSNRWELRIQEKQPHVEALPEKQMGGAIAIILLCEDGIVVDGAKHIRTGLDVIRGLQITPDGKYAAVGGQEGGGIEYTRGKEWPGKSRNWSKG</sequence>
<keyword evidence="2" id="KW-1185">Reference proteome</keyword>
<proteinExistence type="predicted"/>
<protein>
    <recommendedName>
        <fullName evidence="3">CNH domain-containing protein</fullName>
    </recommendedName>
</protein>
<reference evidence="1 2" key="1">
    <citation type="submission" date="2024-01" db="EMBL/GenBank/DDBJ databases">
        <title>Comparative genomics of Cryptococcus and Kwoniella reveals pathogenesis evolution and contrasting modes of karyotype evolution via chromosome fusion or intercentromeric recombination.</title>
        <authorList>
            <person name="Coelho M.A."/>
            <person name="David-Palma M."/>
            <person name="Shea T."/>
            <person name="Bowers K."/>
            <person name="McGinley-Smith S."/>
            <person name="Mohammad A.W."/>
            <person name="Gnirke A."/>
            <person name="Yurkov A.M."/>
            <person name="Nowrousian M."/>
            <person name="Sun S."/>
            <person name="Cuomo C.A."/>
            <person name="Heitman J."/>
        </authorList>
    </citation>
    <scope>NUCLEOTIDE SEQUENCE [LARGE SCALE GENOMIC DNA]</scope>
    <source>
        <strain evidence="1 2">7685027</strain>
    </source>
</reference>
<evidence type="ECO:0008006" key="3">
    <source>
        <dbReference type="Google" id="ProtNLM"/>
    </source>
</evidence>
<gene>
    <name evidence="1" type="ORF">IAS62_004842</name>
</gene>
<organism evidence="1 2">
    <name type="scientific">Cryptococcus decagattii</name>
    <dbReference type="NCBI Taxonomy" id="1859122"/>
    <lineage>
        <taxon>Eukaryota</taxon>
        <taxon>Fungi</taxon>
        <taxon>Dikarya</taxon>
        <taxon>Basidiomycota</taxon>
        <taxon>Agaricomycotina</taxon>
        <taxon>Tremellomycetes</taxon>
        <taxon>Tremellales</taxon>
        <taxon>Cryptococcaceae</taxon>
        <taxon>Cryptococcus</taxon>
        <taxon>Cryptococcus gattii species complex</taxon>
    </lineage>
</organism>
<accession>A0ABZ2AYI7</accession>
<dbReference type="InterPro" id="IPR015943">
    <property type="entry name" value="WD40/YVTN_repeat-like_dom_sf"/>
</dbReference>
<dbReference type="Gene3D" id="2.130.10.10">
    <property type="entry name" value="YVTN repeat-like/Quinoprotein amine dehydrogenase"/>
    <property type="match status" value="1"/>
</dbReference>
<name>A0ABZ2AYI7_9TREE</name>
<dbReference type="PANTHER" id="PTHR30344:SF7">
    <property type="entry name" value="DUF2415 DOMAIN-CONTAINING PROTEIN"/>
    <property type="match status" value="1"/>
</dbReference>
<dbReference type="PANTHER" id="PTHR30344">
    <property type="entry name" value="6-PHOSPHOGLUCONOLACTONASE-RELATED"/>
    <property type="match status" value="1"/>
</dbReference>
<dbReference type="Proteomes" id="UP001432216">
    <property type="component" value="Chromosome 8"/>
</dbReference>
<dbReference type="InterPro" id="IPR050282">
    <property type="entry name" value="Cycloisomerase_2"/>
</dbReference>
<evidence type="ECO:0000313" key="2">
    <source>
        <dbReference type="Proteomes" id="UP001432216"/>
    </source>
</evidence>